<evidence type="ECO:0000256" key="5">
    <source>
        <dbReference type="ARBA" id="ARBA00022691"/>
    </source>
</evidence>
<dbReference type="GO" id="GO:0015667">
    <property type="term" value="F:site-specific DNA-methyltransferase (cytosine-N4-specific) activity"/>
    <property type="evidence" value="ECO:0007669"/>
    <property type="project" value="UniProtKB-EC"/>
</dbReference>
<keyword evidence="4 10" id="KW-0808">Transferase</keyword>
<protein>
    <recommendedName>
        <fullName evidence="2">site-specific DNA-methyltransferase (cytosine-N(4)-specific)</fullName>
        <ecNumber evidence="2">2.1.1.113</ecNumber>
    </recommendedName>
</protein>
<dbReference type="GO" id="GO:0032259">
    <property type="term" value="P:methylation"/>
    <property type="evidence" value="ECO:0007669"/>
    <property type="project" value="UniProtKB-KW"/>
</dbReference>
<evidence type="ECO:0000256" key="1">
    <source>
        <dbReference type="ARBA" id="ARBA00010203"/>
    </source>
</evidence>
<dbReference type="AlphaFoldDB" id="A0A6N3ELV2"/>
<comment type="catalytic activity">
    <reaction evidence="8">
        <text>a 2'-deoxycytidine in DNA + S-adenosyl-L-methionine = an N(4)-methyl-2'-deoxycytidine in DNA + S-adenosyl-L-homocysteine + H(+)</text>
        <dbReference type="Rhea" id="RHEA:16857"/>
        <dbReference type="Rhea" id="RHEA-COMP:11369"/>
        <dbReference type="Rhea" id="RHEA-COMP:13674"/>
        <dbReference type="ChEBI" id="CHEBI:15378"/>
        <dbReference type="ChEBI" id="CHEBI:57856"/>
        <dbReference type="ChEBI" id="CHEBI:59789"/>
        <dbReference type="ChEBI" id="CHEBI:85452"/>
        <dbReference type="ChEBI" id="CHEBI:137933"/>
        <dbReference type="EC" id="2.1.1.113"/>
    </reaction>
</comment>
<dbReference type="EMBL" id="CACRTS010000020">
    <property type="protein sequence ID" value="VYU39463.1"/>
    <property type="molecule type" value="Genomic_DNA"/>
</dbReference>
<accession>A0A6N3ELV2</accession>
<evidence type="ECO:0000259" key="9">
    <source>
        <dbReference type="Pfam" id="PF01555"/>
    </source>
</evidence>
<dbReference type="SUPFAM" id="SSF53335">
    <property type="entry name" value="S-adenosyl-L-methionine-dependent methyltransferases"/>
    <property type="match status" value="1"/>
</dbReference>
<name>A0A6N3ELV2_ECOLX</name>
<keyword evidence="3 10" id="KW-0489">Methyltransferase</keyword>
<keyword evidence="6" id="KW-0680">Restriction system</keyword>
<comment type="similarity">
    <text evidence="1">Belongs to the N(4)/N(6)-methyltransferase family. N(4) subfamily.</text>
</comment>
<organism evidence="10">
    <name type="scientific">Escherichia coli</name>
    <dbReference type="NCBI Taxonomy" id="562"/>
    <lineage>
        <taxon>Bacteria</taxon>
        <taxon>Pseudomonadati</taxon>
        <taxon>Pseudomonadota</taxon>
        <taxon>Gammaproteobacteria</taxon>
        <taxon>Enterobacterales</taxon>
        <taxon>Enterobacteriaceae</taxon>
        <taxon>Escherichia</taxon>
    </lineage>
</organism>
<evidence type="ECO:0000313" key="10">
    <source>
        <dbReference type="EMBL" id="VYU39463.1"/>
    </source>
</evidence>
<keyword evidence="5" id="KW-0949">S-adenosyl-L-methionine</keyword>
<evidence type="ECO:0000256" key="7">
    <source>
        <dbReference type="ARBA" id="ARBA00023125"/>
    </source>
</evidence>
<dbReference type="GO" id="GO:0008170">
    <property type="term" value="F:N-methyltransferase activity"/>
    <property type="evidence" value="ECO:0007669"/>
    <property type="project" value="InterPro"/>
</dbReference>
<dbReference type="InterPro" id="IPR029063">
    <property type="entry name" value="SAM-dependent_MTases_sf"/>
</dbReference>
<dbReference type="CDD" id="cd02440">
    <property type="entry name" value="AdoMet_MTases"/>
    <property type="match status" value="1"/>
</dbReference>
<dbReference type="GO" id="GO:0003677">
    <property type="term" value="F:DNA binding"/>
    <property type="evidence" value="ECO:0007669"/>
    <property type="project" value="UniProtKB-KW"/>
</dbReference>
<evidence type="ECO:0000256" key="6">
    <source>
        <dbReference type="ARBA" id="ARBA00022747"/>
    </source>
</evidence>
<gene>
    <name evidence="10" type="primary">dpnA</name>
    <name evidence="10" type="ORF">ECLFYP5_02154</name>
</gene>
<evidence type="ECO:0000256" key="2">
    <source>
        <dbReference type="ARBA" id="ARBA00012185"/>
    </source>
</evidence>
<feature type="domain" description="DNA methylase N-4/N-6" evidence="9">
    <location>
        <begin position="36"/>
        <end position="103"/>
    </location>
</feature>
<dbReference type="Gene3D" id="3.40.50.150">
    <property type="entry name" value="Vaccinia Virus protein VP39"/>
    <property type="match status" value="2"/>
</dbReference>
<dbReference type="InterPro" id="IPR017985">
    <property type="entry name" value="MeTrfase_CN4_CS"/>
</dbReference>
<dbReference type="GO" id="GO:0009307">
    <property type="term" value="P:DNA restriction-modification system"/>
    <property type="evidence" value="ECO:0007669"/>
    <property type="project" value="UniProtKB-KW"/>
</dbReference>
<keyword evidence="7" id="KW-0238">DNA-binding</keyword>
<dbReference type="PROSITE" id="PS00093">
    <property type="entry name" value="N4_MTASE"/>
    <property type="match status" value="1"/>
</dbReference>
<dbReference type="RefSeq" id="WP_000446715.1">
    <property type="nucleotide sequence ID" value="NZ_BFPU01000122.1"/>
</dbReference>
<dbReference type="Pfam" id="PF01555">
    <property type="entry name" value="N6_N4_Mtase"/>
    <property type="match status" value="1"/>
</dbReference>
<reference evidence="10" key="1">
    <citation type="submission" date="2019-11" db="EMBL/GenBank/DDBJ databases">
        <authorList>
            <person name="Feng L."/>
        </authorList>
    </citation>
    <scope>NUCLEOTIDE SEQUENCE</scope>
    <source>
        <strain evidence="10">EColiLFYP5</strain>
    </source>
</reference>
<evidence type="ECO:0000256" key="3">
    <source>
        <dbReference type="ARBA" id="ARBA00022603"/>
    </source>
</evidence>
<dbReference type="InterPro" id="IPR002941">
    <property type="entry name" value="DNA_methylase_N4/N6"/>
</dbReference>
<evidence type="ECO:0000256" key="8">
    <source>
        <dbReference type="ARBA" id="ARBA00049120"/>
    </source>
</evidence>
<dbReference type="EC" id="2.1.1.113" evidence="2"/>
<proteinExistence type="inferred from homology"/>
<sequence>MESVLIQDFDAAQALSYSRFSGHVQQSDDQHRLDIVEKERTSALPWRGQFSPQLIEYLLSKHCKKGDYVLDPFCGSGTVLREAARIGINALGMDVNPAAVCLAKVSELTGVEPGCRWSLIARVREFCRDLQSLSYENQGNVEVEQAATLFSSLNLGEKERIALEGILLFLFSNGRLIAGDKITRGVERYLSVVFDSISYQGRLSAKLGDARAVDESENTFDYLVTSPPYINVFNYHQNYRPIIEALGHQPLSAAKSEIGANRKFRQNRYMTVVQYCMDIAQFFVEADRVLKDRAKLTIVLGRESNVRSVSFRNGELISAIACEGMGFELVEWNERKFMNRFGEFIYEDVLTMIPGECALDKAVEIGRAVGAQALINALDYCPEERRGEISEAVSSVNKITPSPLVRNSDND</sequence>
<evidence type="ECO:0000256" key="4">
    <source>
        <dbReference type="ARBA" id="ARBA00022679"/>
    </source>
</evidence>